<evidence type="ECO:0000313" key="1">
    <source>
        <dbReference type="EMBL" id="GEL51774.1"/>
    </source>
</evidence>
<dbReference type="Proteomes" id="UP000321800">
    <property type="component" value="Unassembled WGS sequence"/>
</dbReference>
<proteinExistence type="predicted"/>
<organism evidence="1 2">
    <name type="scientific">Acetobacter tropicalis</name>
    <dbReference type="NCBI Taxonomy" id="104102"/>
    <lineage>
        <taxon>Bacteria</taxon>
        <taxon>Pseudomonadati</taxon>
        <taxon>Pseudomonadota</taxon>
        <taxon>Alphaproteobacteria</taxon>
        <taxon>Acetobacterales</taxon>
        <taxon>Acetobacteraceae</taxon>
        <taxon>Acetobacter</taxon>
    </lineage>
</organism>
<gene>
    <name evidence="1" type="ORF">ATR01nite_28490</name>
</gene>
<evidence type="ECO:0000313" key="2">
    <source>
        <dbReference type="Proteomes" id="UP000321800"/>
    </source>
</evidence>
<sequence length="64" mass="7322">MPWSTGPPSSAAHKIDHKFEGNRIMYENREMREEIRAGMKGRIRFNAGTDAIEVIVGEDHEVPR</sequence>
<accession>A0A511FS80</accession>
<dbReference type="AlphaFoldDB" id="A0A511FS80"/>
<name>A0A511FS80_9PROT</name>
<dbReference type="EMBL" id="BJVR01000066">
    <property type="protein sequence ID" value="GEL51774.1"/>
    <property type="molecule type" value="Genomic_DNA"/>
</dbReference>
<reference evidence="1 2" key="1">
    <citation type="submission" date="2019-07" db="EMBL/GenBank/DDBJ databases">
        <title>Whole genome shotgun sequence of Acetobacter tropicalis NBRC 16470.</title>
        <authorList>
            <person name="Hosoyama A."/>
            <person name="Uohara A."/>
            <person name="Ohji S."/>
            <person name="Ichikawa N."/>
        </authorList>
    </citation>
    <scope>NUCLEOTIDE SEQUENCE [LARGE SCALE GENOMIC DNA]</scope>
    <source>
        <strain evidence="1 2">NBRC 16470</strain>
    </source>
</reference>
<protein>
    <submittedName>
        <fullName evidence="1">Uncharacterized protein</fullName>
    </submittedName>
</protein>
<comment type="caution">
    <text evidence="1">The sequence shown here is derived from an EMBL/GenBank/DDBJ whole genome shotgun (WGS) entry which is preliminary data.</text>
</comment>